<accession>A0A179FTJ5</accession>
<protein>
    <submittedName>
        <fullName evidence="2">Uncharacterized protein</fullName>
    </submittedName>
</protein>
<dbReference type="RefSeq" id="XP_018145189.1">
    <property type="nucleotide sequence ID" value="XM_018293568.1"/>
</dbReference>
<dbReference type="EMBL" id="LSBJ02000003">
    <property type="protein sequence ID" value="OAQ68339.1"/>
    <property type="molecule type" value="Genomic_DNA"/>
</dbReference>
<dbReference type="KEGG" id="pchm:VFPPC_15815"/>
<reference evidence="2 3" key="1">
    <citation type="journal article" date="2016" name="PLoS Pathog.">
        <title>Biosynthesis of antibiotic leucinostatins in bio-control fungus Purpureocillium lilacinum and their inhibition on phytophthora revealed by genome mining.</title>
        <authorList>
            <person name="Wang G."/>
            <person name="Liu Z."/>
            <person name="Lin R."/>
            <person name="Li E."/>
            <person name="Mao Z."/>
            <person name="Ling J."/>
            <person name="Yang Y."/>
            <person name="Yin W.B."/>
            <person name="Xie B."/>
        </authorList>
    </citation>
    <scope>NUCLEOTIDE SEQUENCE [LARGE SCALE GENOMIC DNA]</scope>
    <source>
        <strain evidence="2">170</strain>
    </source>
</reference>
<dbReference type="AlphaFoldDB" id="A0A179FTJ5"/>
<evidence type="ECO:0000313" key="3">
    <source>
        <dbReference type="Proteomes" id="UP000078397"/>
    </source>
</evidence>
<dbReference type="Proteomes" id="UP000078397">
    <property type="component" value="Unassembled WGS sequence"/>
</dbReference>
<feature type="compositionally biased region" description="Polar residues" evidence="1">
    <location>
        <begin position="34"/>
        <end position="49"/>
    </location>
</feature>
<dbReference type="GeneID" id="28857562"/>
<feature type="region of interest" description="Disordered" evidence="1">
    <location>
        <begin position="33"/>
        <end position="57"/>
    </location>
</feature>
<proteinExistence type="predicted"/>
<comment type="caution">
    <text evidence="2">The sequence shown here is derived from an EMBL/GenBank/DDBJ whole genome shotgun (WGS) entry which is preliminary data.</text>
</comment>
<sequence length="90" mass="9892">MWALTQQSRAPGPGVAAETIRLTPFCDHFKPSALDSSSPTTNRVESNAGSIKPVKSYARKRATAKSAPGCIRIPRCMTIKKPPDDRTFRY</sequence>
<keyword evidence="3" id="KW-1185">Reference proteome</keyword>
<organism evidence="2 3">
    <name type="scientific">Pochonia chlamydosporia 170</name>
    <dbReference type="NCBI Taxonomy" id="1380566"/>
    <lineage>
        <taxon>Eukaryota</taxon>
        <taxon>Fungi</taxon>
        <taxon>Dikarya</taxon>
        <taxon>Ascomycota</taxon>
        <taxon>Pezizomycotina</taxon>
        <taxon>Sordariomycetes</taxon>
        <taxon>Hypocreomycetidae</taxon>
        <taxon>Hypocreales</taxon>
        <taxon>Clavicipitaceae</taxon>
        <taxon>Pochonia</taxon>
    </lineage>
</organism>
<gene>
    <name evidence="2" type="ORF">VFPPC_15815</name>
</gene>
<name>A0A179FTJ5_METCM</name>
<evidence type="ECO:0000313" key="2">
    <source>
        <dbReference type="EMBL" id="OAQ68339.1"/>
    </source>
</evidence>
<evidence type="ECO:0000256" key="1">
    <source>
        <dbReference type="SAM" id="MobiDB-lite"/>
    </source>
</evidence>